<dbReference type="KEGG" id="mhor:MSHOH_2268"/>
<dbReference type="GO" id="GO:0032259">
    <property type="term" value="P:methylation"/>
    <property type="evidence" value="ECO:0007669"/>
    <property type="project" value="UniProtKB-KW"/>
</dbReference>
<dbReference type="InterPro" id="IPR029063">
    <property type="entry name" value="SAM-dependent_MTases_sf"/>
</dbReference>
<dbReference type="Gene3D" id="3.40.50.150">
    <property type="entry name" value="Vaccinia Virus protein VP39"/>
    <property type="match status" value="1"/>
</dbReference>
<keyword evidence="3" id="KW-1185">Reference proteome</keyword>
<evidence type="ECO:0000259" key="1">
    <source>
        <dbReference type="Pfam" id="PF08241"/>
    </source>
</evidence>
<accession>A0A0E3SCX7</accession>
<dbReference type="Proteomes" id="UP000033101">
    <property type="component" value="Chromosome"/>
</dbReference>
<protein>
    <submittedName>
        <fullName evidence="2">Methyltransferase domain protein</fullName>
    </submittedName>
</protein>
<feature type="domain" description="Methyltransferase type 11" evidence="1">
    <location>
        <begin position="9"/>
        <end position="81"/>
    </location>
</feature>
<keyword evidence="2" id="KW-0808">Transferase</keyword>
<dbReference type="AlphaFoldDB" id="A0A0E3SCX7"/>
<dbReference type="SUPFAM" id="SSF53335">
    <property type="entry name" value="S-adenosyl-L-methionine-dependent methyltransferases"/>
    <property type="match status" value="1"/>
</dbReference>
<dbReference type="Pfam" id="PF08241">
    <property type="entry name" value="Methyltransf_11"/>
    <property type="match status" value="1"/>
</dbReference>
<sequence>MNVSEIIGHFGKLTGIDPSSYRIEFARKKFGEDSTGSVRFFVGQVEDLIAVPDNSINHSYFCSSFHWVDDKKTALNEIYRVR</sequence>
<reference evidence="2 3" key="1">
    <citation type="submission" date="2014-07" db="EMBL/GenBank/DDBJ databases">
        <title>Methanogenic archaea and the global carbon cycle.</title>
        <authorList>
            <person name="Henriksen J.R."/>
            <person name="Luke J."/>
            <person name="Reinhart S."/>
            <person name="Benedict M.N."/>
            <person name="Youngblut N.D."/>
            <person name="Metcalf M.E."/>
            <person name="Whitaker R.J."/>
            <person name="Metcalf W.W."/>
        </authorList>
    </citation>
    <scope>NUCLEOTIDE SEQUENCE [LARGE SCALE GENOMIC DNA]</scope>
    <source>
        <strain evidence="2 3">HB-1</strain>
    </source>
</reference>
<dbReference type="OrthoDB" id="1018at2157"/>
<name>A0A0E3SCX7_9EURY</name>
<keyword evidence="2" id="KW-0489">Methyltransferase</keyword>
<dbReference type="GO" id="GO:0008757">
    <property type="term" value="F:S-adenosylmethionine-dependent methyltransferase activity"/>
    <property type="evidence" value="ECO:0007669"/>
    <property type="project" value="InterPro"/>
</dbReference>
<dbReference type="HOGENOM" id="CLU_2550274_0_0_2"/>
<dbReference type="STRING" id="1434110.MSHOH_2268"/>
<dbReference type="InterPro" id="IPR013216">
    <property type="entry name" value="Methyltransf_11"/>
</dbReference>
<organism evidence="2 3">
    <name type="scientific">Methanosarcina horonobensis HB-1 = JCM 15518</name>
    <dbReference type="NCBI Taxonomy" id="1434110"/>
    <lineage>
        <taxon>Archaea</taxon>
        <taxon>Methanobacteriati</taxon>
        <taxon>Methanobacteriota</taxon>
        <taxon>Stenosarchaea group</taxon>
        <taxon>Methanomicrobia</taxon>
        <taxon>Methanosarcinales</taxon>
        <taxon>Methanosarcinaceae</taxon>
        <taxon>Methanosarcina</taxon>
    </lineage>
</organism>
<evidence type="ECO:0000313" key="2">
    <source>
        <dbReference type="EMBL" id="AKB78751.1"/>
    </source>
</evidence>
<dbReference type="PATRIC" id="fig|1434110.4.peg.2897"/>
<proteinExistence type="predicted"/>
<dbReference type="CDD" id="cd02440">
    <property type="entry name" value="AdoMet_MTases"/>
    <property type="match status" value="1"/>
</dbReference>
<dbReference type="EMBL" id="CP009516">
    <property type="protein sequence ID" value="AKB78751.1"/>
    <property type="molecule type" value="Genomic_DNA"/>
</dbReference>
<evidence type="ECO:0000313" key="3">
    <source>
        <dbReference type="Proteomes" id="UP000033101"/>
    </source>
</evidence>
<gene>
    <name evidence="2" type="ORF">MSHOH_2268</name>
</gene>